<feature type="compositionally biased region" description="Polar residues" evidence="8">
    <location>
        <begin position="456"/>
        <end position="482"/>
    </location>
</feature>
<evidence type="ECO:0000256" key="8">
    <source>
        <dbReference type="SAM" id="MobiDB-lite"/>
    </source>
</evidence>
<dbReference type="GO" id="GO:0008270">
    <property type="term" value="F:zinc ion binding"/>
    <property type="evidence" value="ECO:0007669"/>
    <property type="project" value="UniProtKB-KW"/>
</dbReference>
<dbReference type="GO" id="GO:0005634">
    <property type="term" value="C:nucleus"/>
    <property type="evidence" value="ECO:0007669"/>
    <property type="project" value="UniProtKB-SubCell"/>
</dbReference>
<dbReference type="Gene3D" id="3.30.160.60">
    <property type="entry name" value="Classic Zinc Finger"/>
    <property type="match status" value="4"/>
</dbReference>
<dbReference type="PROSITE" id="PS50157">
    <property type="entry name" value="ZINC_FINGER_C2H2_2"/>
    <property type="match status" value="4"/>
</dbReference>
<evidence type="ECO:0000256" key="6">
    <source>
        <dbReference type="ARBA" id="ARBA00023242"/>
    </source>
</evidence>
<evidence type="ECO:0000256" key="7">
    <source>
        <dbReference type="PROSITE-ProRule" id="PRU00042"/>
    </source>
</evidence>
<proteinExistence type="evidence at transcript level"/>
<dbReference type="PANTHER" id="PTHR16515:SF49">
    <property type="entry name" value="GASTRULA ZINC FINGER PROTEIN XLCGF49.1-LIKE-RELATED"/>
    <property type="match status" value="1"/>
</dbReference>
<keyword evidence="2" id="KW-0479">Metal-binding</keyword>
<feature type="domain" description="C2H2-type" evidence="9">
    <location>
        <begin position="752"/>
        <end position="780"/>
    </location>
</feature>
<evidence type="ECO:0000256" key="3">
    <source>
        <dbReference type="ARBA" id="ARBA00022737"/>
    </source>
</evidence>
<feature type="region of interest" description="Disordered" evidence="8">
    <location>
        <begin position="442"/>
        <end position="535"/>
    </location>
</feature>
<keyword evidence="3" id="KW-0677">Repeat</keyword>
<evidence type="ECO:0000256" key="2">
    <source>
        <dbReference type="ARBA" id="ARBA00022723"/>
    </source>
</evidence>
<name>Q1RL98_CIOIN</name>
<sequence length="808" mass="93274">VHLLKNFKMSVVAKKPKYSRRTPKITQRLAEYKKQEKTFDSKVSEEETDEDDNFDDLMNEVSDETSDYNDEDYQAPKILSKNAVTQPEHKPVISNNFWYGIKQVLEMDLQSLFKLFVRKEVKSNQFLYSCYLVGGYCRYVLSTPHADKGEETMLKHLKLHMELLKKKSVECSTYYNRRKFFIADVRKENDSKLNGEKDISIPHDIRINPPDLESSDFLPLSPKTHAKDDLLSAISLRRASDIVDKQTSSRINTRLNRRKAVEYKNNLKKKKMETNLIKHFKNQPKVVMETIKLPKLSQVKKEPTESFPFVEKRTVQKHWIRKRKPRVSAKKIKMPVSKKRAISPKVVKNIEIKEELFSNDEDEGSTSPGSDSSDENESRSENLLSEMAWMKKLLPQAEAKTQQCKPQKYIPTILRRTRPQQIPTGLSNIKIVNCISLADKSNECPQGSPEKVSPAKSFSISSESLDPTNAPNTDTGLYNSDNETSDDTQSEGDIRSDSSEEESEEEVLEKDNKEKEAKEVEKLPPIVDSKRLPRKQSLKMKSEIVKPNFGKSMIGIQNDHDYTEFPTTWVVSDNILEVETQDVDSSEWRRQKRLTFKVKSNIEVVQSKEYELLGPSSKKIPPATSPAMKAKALQLLSELRHTRPKEIMVCTERVLNNGQSSFIVQDFYSCELCGKKFSAPNSLYGHYRGHAGIKPYKCQVCGKTFTRSHSLTYHSMIHENKARFECEYCDRKFRHPTHYKEHLNRHTGQMPYRCTDCPRRFRTRNTFRRHVVSKHDRKVTSMASRLFPGTATIVRQTAVETSDSKSVK</sequence>
<keyword evidence="5" id="KW-0862">Zinc</keyword>
<evidence type="ECO:0000313" key="10">
    <source>
        <dbReference type="EMBL" id="FAA00167.1"/>
    </source>
</evidence>
<dbReference type="Pfam" id="PF00096">
    <property type="entry name" value="zf-C2H2"/>
    <property type="match status" value="4"/>
</dbReference>
<feature type="compositionally biased region" description="Acidic residues" evidence="8">
    <location>
        <begin position="499"/>
        <end position="508"/>
    </location>
</feature>
<dbReference type="InterPro" id="IPR050331">
    <property type="entry name" value="Zinc_finger"/>
</dbReference>
<dbReference type="PROSITE" id="PS00028">
    <property type="entry name" value="ZINC_FINGER_C2H2_1"/>
    <property type="match status" value="4"/>
</dbReference>
<dbReference type="InterPro" id="IPR036236">
    <property type="entry name" value="Znf_C2H2_sf"/>
</dbReference>
<feature type="non-terminal residue" evidence="10">
    <location>
        <position position="1"/>
    </location>
</feature>
<gene>
    <name evidence="10" type="primary">Ci-ZF(C2H2)-128</name>
</gene>
<feature type="region of interest" description="Disordered" evidence="8">
    <location>
        <begin position="36"/>
        <end position="56"/>
    </location>
</feature>
<reference evidence="10" key="1">
    <citation type="journal article" date="2006" name="Dev. Biol.">
        <title>Systematic analysis of embryonic expression profiles of zinc finger genes in Ciona intestinalis.</title>
        <authorList>
            <person name="Miwata K."/>
            <person name="Chiba T."/>
            <person name="Horii R."/>
            <person name="Yamada L."/>
            <person name="Kubo A."/>
            <person name="Miyamura D."/>
            <person name="Satoh N."/>
            <person name="Satou Y."/>
        </authorList>
    </citation>
    <scope>NUCLEOTIDE SEQUENCE</scope>
</reference>
<dbReference type="SUPFAM" id="SSF57667">
    <property type="entry name" value="beta-beta-alpha zinc fingers"/>
    <property type="match status" value="2"/>
</dbReference>
<feature type="domain" description="C2H2-type" evidence="9">
    <location>
        <begin position="696"/>
        <end position="723"/>
    </location>
</feature>
<dbReference type="EMBL" id="BR000136">
    <property type="protein sequence ID" value="FAA00167.1"/>
    <property type="molecule type" value="mRNA"/>
</dbReference>
<feature type="region of interest" description="Disordered" evidence="8">
    <location>
        <begin position="357"/>
        <end position="380"/>
    </location>
</feature>
<evidence type="ECO:0000256" key="4">
    <source>
        <dbReference type="ARBA" id="ARBA00022771"/>
    </source>
</evidence>
<evidence type="ECO:0000256" key="1">
    <source>
        <dbReference type="ARBA" id="ARBA00004123"/>
    </source>
</evidence>
<feature type="compositionally biased region" description="Basic and acidic residues" evidence="8">
    <location>
        <begin position="509"/>
        <end position="522"/>
    </location>
</feature>
<keyword evidence="6" id="KW-0539">Nucleus</keyword>
<organism evidence="10">
    <name type="scientific">Ciona intestinalis</name>
    <name type="common">Transparent sea squirt</name>
    <name type="synonym">Ascidia intestinalis</name>
    <dbReference type="NCBI Taxonomy" id="7719"/>
    <lineage>
        <taxon>Eukaryota</taxon>
        <taxon>Metazoa</taxon>
        <taxon>Chordata</taxon>
        <taxon>Tunicata</taxon>
        <taxon>Ascidiacea</taxon>
        <taxon>Phlebobranchia</taxon>
        <taxon>Cionidae</taxon>
        <taxon>Ciona</taxon>
    </lineage>
</organism>
<feature type="domain" description="C2H2-type" evidence="9">
    <location>
        <begin position="724"/>
        <end position="751"/>
    </location>
</feature>
<feature type="compositionally biased region" description="Acidic residues" evidence="8">
    <location>
        <begin position="46"/>
        <end position="56"/>
    </location>
</feature>
<accession>Q1RL98</accession>
<dbReference type="FunFam" id="3.30.160.60:FF:000016">
    <property type="entry name" value="zinc finger protein 37 homolog"/>
    <property type="match status" value="1"/>
</dbReference>
<dbReference type="PANTHER" id="PTHR16515">
    <property type="entry name" value="PR DOMAIN ZINC FINGER PROTEIN"/>
    <property type="match status" value="1"/>
</dbReference>
<evidence type="ECO:0000259" key="9">
    <source>
        <dbReference type="PROSITE" id="PS50157"/>
    </source>
</evidence>
<feature type="compositionally biased region" description="Basic and acidic residues" evidence="8">
    <location>
        <begin position="36"/>
        <end position="45"/>
    </location>
</feature>
<protein>
    <submittedName>
        <fullName evidence="10">Zinc finger protein</fullName>
    </submittedName>
</protein>
<dbReference type="InterPro" id="IPR013087">
    <property type="entry name" value="Znf_C2H2_type"/>
</dbReference>
<dbReference type="AlphaFoldDB" id="Q1RL98"/>
<feature type="domain" description="C2H2-type" evidence="9">
    <location>
        <begin position="668"/>
        <end position="695"/>
    </location>
</feature>
<comment type="subcellular location">
    <subcellularLocation>
        <location evidence="1">Nucleus</location>
    </subcellularLocation>
</comment>
<keyword evidence="4 7" id="KW-0863">Zinc-finger</keyword>
<dbReference type="SMART" id="SM00355">
    <property type="entry name" value="ZnF_C2H2"/>
    <property type="match status" value="4"/>
</dbReference>
<evidence type="ECO:0000256" key="5">
    <source>
        <dbReference type="ARBA" id="ARBA00022833"/>
    </source>
</evidence>